<dbReference type="AlphaFoldDB" id="A0A7X8MW79"/>
<comment type="caution">
    <text evidence="4">The sequence shown here is derived from an EMBL/GenBank/DDBJ whole genome shotgun (WGS) entry which is preliminary data.</text>
</comment>
<name>A0A7X8MW79_9CORY</name>
<sequence length="193" mass="20409">MRRLILAVPLLLAACAGPEPAPAPAPGTVTSTVTASPPAAPSSTPPDIAPLGTPGTGRQEHWPSLAGLTVTGYRIGEHATFDRLVFDLAGEGEPGWFIEYTDEPLQQASGLPVEYEGTTALQIIIMGTPYPMGDDSALLDHGWHPGGGVINHVTYASLFEANSEFVIGLDERHPYSVTFLEDPKRLVIDLVTG</sequence>
<dbReference type="Pfam" id="PF24837">
    <property type="entry name" value="AMIN-like"/>
    <property type="match status" value="1"/>
</dbReference>
<gene>
    <name evidence="4" type="ORF">GX356_07670</name>
</gene>
<dbReference type="Proteomes" id="UP000568696">
    <property type="component" value="Unassembled WGS sequence"/>
</dbReference>
<evidence type="ECO:0000313" key="5">
    <source>
        <dbReference type="Proteomes" id="UP000568696"/>
    </source>
</evidence>
<accession>A0A7X8MW79</accession>
<feature type="chain" id="PRO_5038700468" description="AMIN-like domain-containing protein" evidence="2">
    <location>
        <begin position="22"/>
        <end position="193"/>
    </location>
</feature>
<feature type="compositionally biased region" description="Pro residues" evidence="1">
    <location>
        <begin position="38"/>
        <end position="48"/>
    </location>
</feature>
<protein>
    <recommendedName>
        <fullName evidence="3">AMIN-like domain-containing protein</fullName>
    </recommendedName>
</protein>
<dbReference type="EMBL" id="JAAYSN010000204">
    <property type="protein sequence ID" value="NLP39577.1"/>
    <property type="molecule type" value="Genomic_DNA"/>
</dbReference>
<dbReference type="PROSITE" id="PS51257">
    <property type="entry name" value="PROKAR_LIPOPROTEIN"/>
    <property type="match status" value="1"/>
</dbReference>
<feature type="domain" description="AMIN-like" evidence="3">
    <location>
        <begin position="69"/>
        <end position="190"/>
    </location>
</feature>
<dbReference type="InterPro" id="IPR056303">
    <property type="entry name" value="AMIN-like"/>
</dbReference>
<evidence type="ECO:0000256" key="1">
    <source>
        <dbReference type="SAM" id="MobiDB-lite"/>
    </source>
</evidence>
<feature type="signal peptide" evidence="2">
    <location>
        <begin position="1"/>
        <end position="21"/>
    </location>
</feature>
<evidence type="ECO:0000259" key="3">
    <source>
        <dbReference type="Pfam" id="PF24837"/>
    </source>
</evidence>
<evidence type="ECO:0000256" key="2">
    <source>
        <dbReference type="SAM" id="SignalP"/>
    </source>
</evidence>
<proteinExistence type="predicted"/>
<organism evidence="4 5">
    <name type="scientific">Corynebacterium pollutisoli</name>
    <dbReference type="NCBI Taxonomy" id="1610489"/>
    <lineage>
        <taxon>Bacteria</taxon>
        <taxon>Bacillati</taxon>
        <taxon>Actinomycetota</taxon>
        <taxon>Actinomycetes</taxon>
        <taxon>Mycobacteriales</taxon>
        <taxon>Corynebacteriaceae</taxon>
        <taxon>Corynebacterium</taxon>
    </lineage>
</organism>
<keyword evidence="2" id="KW-0732">Signal</keyword>
<feature type="compositionally biased region" description="Low complexity" evidence="1">
    <location>
        <begin position="26"/>
        <end position="37"/>
    </location>
</feature>
<feature type="region of interest" description="Disordered" evidence="1">
    <location>
        <begin position="19"/>
        <end position="61"/>
    </location>
</feature>
<reference evidence="4 5" key="1">
    <citation type="journal article" date="2020" name="Biotechnol. Biofuels">
        <title>New insights from the biogas microbiome by comprehensive genome-resolved metagenomics of nearly 1600 species originating from multiple anaerobic digesters.</title>
        <authorList>
            <person name="Campanaro S."/>
            <person name="Treu L."/>
            <person name="Rodriguez-R L.M."/>
            <person name="Kovalovszki A."/>
            <person name="Ziels R.M."/>
            <person name="Maus I."/>
            <person name="Zhu X."/>
            <person name="Kougias P.G."/>
            <person name="Basile A."/>
            <person name="Luo G."/>
            <person name="Schluter A."/>
            <person name="Konstantinidis K.T."/>
            <person name="Angelidaki I."/>
        </authorList>
    </citation>
    <scope>NUCLEOTIDE SEQUENCE [LARGE SCALE GENOMIC DNA]</scope>
    <source>
        <strain evidence="4">AS23ysBPME_344</strain>
    </source>
</reference>
<evidence type="ECO:0000313" key="4">
    <source>
        <dbReference type="EMBL" id="NLP39577.1"/>
    </source>
</evidence>